<sequence length="45" mass="5039">MIPDYILIVYGVIAIWGIPYAIVKQRNHPHTDAIGAATWVSLFTL</sequence>
<name>A0ACC6ANZ8_NITWI</name>
<reference evidence="1" key="1">
    <citation type="submission" date="2022-03" db="EMBL/GenBank/DDBJ databases">
        <title>Interactions between chemoautotrophic and heterotrophic bacteria.</title>
        <authorList>
            <person name="Santoro A."/>
        </authorList>
    </citation>
    <scope>NUCLEOTIDE SEQUENCE</scope>
    <source>
        <strain evidence="1">Nb-106</strain>
    </source>
</reference>
<dbReference type="Proteomes" id="UP001205486">
    <property type="component" value="Unassembled WGS sequence"/>
</dbReference>
<dbReference type="EMBL" id="JALJZS010000005">
    <property type="protein sequence ID" value="MCP2001213.1"/>
    <property type="molecule type" value="Genomic_DNA"/>
</dbReference>
<gene>
    <name evidence="1" type="ORF">J2S34_003699</name>
</gene>
<organism evidence="1 2">
    <name type="scientific">Nitrobacter winogradskyi</name>
    <name type="common">Nitrobacter agilis</name>
    <dbReference type="NCBI Taxonomy" id="913"/>
    <lineage>
        <taxon>Bacteria</taxon>
        <taxon>Pseudomonadati</taxon>
        <taxon>Pseudomonadota</taxon>
        <taxon>Alphaproteobacteria</taxon>
        <taxon>Hyphomicrobiales</taxon>
        <taxon>Nitrobacteraceae</taxon>
        <taxon>Nitrobacter</taxon>
    </lineage>
</organism>
<accession>A0ACC6ANZ8</accession>
<keyword evidence="2" id="KW-1185">Reference proteome</keyword>
<protein>
    <submittedName>
        <fullName evidence="1">Uncharacterized protein</fullName>
    </submittedName>
</protein>
<comment type="caution">
    <text evidence="1">The sequence shown here is derived from an EMBL/GenBank/DDBJ whole genome shotgun (WGS) entry which is preliminary data.</text>
</comment>
<evidence type="ECO:0000313" key="1">
    <source>
        <dbReference type="EMBL" id="MCP2001213.1"/>
    </source>
</evidence>
<evidence type="ECO:0000313" key="2">
    <source>
        <dbReference type="Proteomes" id="UP001205486"/>
    </source>
</evidence>
<proteinExistence type="predicted"/>